<dbReference type="Proteomes" id="UP001529510">
    <property type="component" value="Unassembled WGS sequence"/>
</dbReference>
<dbReference type="AlphaFoldDB" id="A0ABD0QNL5"/>
<proteinExistence type="predicted"/>
<accession>A0ABD0QNL5</accession>
<evidence type="ECO:0000313" key="2">
    <source>
        <dbReference type="Proteomes" id="UP001529510"/>
    </source>
</evidence>
<feature type="non-terminal residue" evidence="1">
    <location>
        <position position="69"/>
    </location>
</feature>
<evidence type="ECO:0000313" key="1">
    <source>
        <dbReference type="EMBL" id="KAL0187754.1"/>
    </source>
</evidence>
<comment type="caution">
    <text evidence="1">The sequence shown here is derived from an EMBL/GenBank/DDBJ whole genome shotgun (WGS) entry which is preliminary data.</text>
</comment>
<reference evidence="1 2" key="1">
    <citation type="submission" date="2024-05" db="EMBL/GenBank/DDBJ databases">
        <title>Genome sequencing and assembly of Indian major carp, Cirrhinus mrigala (Hamilton, 1822).</title>
        <authorList>
            <person name="Mohindra V."/>
            <person name="Chowdhury L.M."/>
            <person name="Lal K."/>
            <person name="Jena J.K."/>
        </authorList>
    </citation>
    <scope>NUCLEOTIDE SEQUENCE [LARGE SCALE GENOMIC DNA]</scope>
    <source>
        <strain evidence="1">CM1030</strain>
        <tissue evidence="1">Blood</tissue>
    </source>
</reference>
<gene>
    <name evidence="1" type="ORF">M9458_014853</name>
</gene>
<keyword evidence="2" id="KW-1185">Reference proteome</keyword>
<dbReference type="EMBL" id="JAMKFB020000007">
    <property type="protein sequence ID" value="KAL0187754.1"/>
    <property type="molecule type" value="Genomic_DNA"/>
</dbReference>
<sequence length="69" mass="7499">MLVQTTFLSSVAPDGELFPALLERSSYDLHSVDPAELELLSSTKASKRTQVAPTDITPAFVDIHTARRG</sequence>
<name>A0ABD0QNL5_CIRMR</name>
<protein>
    <submittedName>
        <fullName evidence="1">Uncharacterized protein</fullName>
    </submittedName>
</protein>
<organism evidence="1 2">
    <name type="scientific">Cirrhinus mrigala</name>
    <name type="common">Mrigala</name>
    <dbReference type="NCBI Taxonomy" id="683832"/>
    <lineage>
        <taxon>Eukaryota</taxon>
        <taxon>Metazoa</taxon>
        <taxon>Chordata</taxon>
        <taxon>Craniata</taxon>
        <taxon>Vertebrata</taxon>
        <taxon>Euteleostomi</taxon>
        <taxon>Actinopterygii</taxon>
        <taxon>Neopterygii</taxon>
        <taxon>Teleostei</taxon>
        <taxon>Ostariophysi</taxon>
        <taxon>Cypriniformes</taxon>
        <taxon>Cyprinidae</taxon>
        <taxon>Labeoninae</taxon>
        <taxon>Labeonini</taxon>
        <taxon>Cirrhinus</taxon>
    </lineage>
</organism>